<dbReference type="Gene3D" id="3.30.70.790">
    <property type="entry name" value="UreE, C-terminal domain"/>
    <property type="match status" value="1"/>
</dbReference>
<dbReference type="GO" id="GO:0051082">
    <property type="term" value="F:unfolded protein binding"/>
    <property type="evidence" value="ECO:0007669"/>
    <property type="project" value="UniProtKB-UniRule"/>
</dbReference>
<dbReference type="InterPro" id="IPR036118">
    <property type="entry name" value="UreE_N_sf"/>
</dbReference>
<evidence type="ECO:0000256" key="2">
    <source>
        <dbReference type="ARBA" id="ARBA00022490"/>
    </source>
</evidence>
<evidence type="ECO:0000256" key="5">
    <source>
        <dbReference type="HAMAP-Rule" id="MF_00822"/>
    </source>
</evidence>
<feature type="region of interest" description="Disordered" evidence="6">
    <location>
        <begin position="138"/>
        <end position="171"/>
    </location>
</feature>
<dbReference type="OrthoDB" id="5421304at2"/>
<evidence type="ECO:0000313" key="8">
    <source>
        <dbReference type="EMBL" id="CAA0118422.1"/>
    </source>
</evidence>
<sequence length="171" mass="19110">MNAILNVTQKQAVPNDFADDSVMLDLDQRRKFRLKTQSRLGDEVRIFLDRDKPMQLGDTLVADCGKTLEVVGKPEPLVVAHANDAVTFARVCYHLGNRHLTVQINPLELRFKPDHVIEELVESFGLVLEHTDSVFEPESGAYAQGSSHSHNSHSSHGSHSGDHSHDHPHHD</sequence>
<dbReference type="GO" id="GO:0005737">
    <property type="term" value="C:cytoplasm"/>
    <property type="evidence" value="ECO:0007669"/>
    <property type="project" value="UniProtKB-SubCell"/>
</dbReference>
<feature type="compositionally biased region" description="Low complexity" evidence="6">
    <location>
        <begin position="145"/>
        <end position="158"/>
    </location>
</feature>
<gene>
    <name evidence="5 8" type="primary">ureE</name>
    <name evidence="8" type="ORF">OPDIPICF_02099</name>
</gene>
<dbReference type="PIRSF" id="PIRSF036402">
    <property type="entry name" value="Ureas_acces_UreE"/>
    <property type="match status" value="1"/>
</dbReference>
<evidence type="ECO:0000256" key="1">
    <source>
        <dbReference type="ARBA" id="ARBA00004496"/>
    </source>
</evidence>
<comment type="function">
    <text evidence="5">Involved in urease metallocenter assembly. Binds nickel. Probably functions as a nickel donor during metallocenter assembly.</text>
</comment>
<dbReference type="Pfam" id="PF02814">
    <property type="entry name" value="UreE_N"/>
    <property type="match status" value="1"/>
</dbReference>
<dbReference type="SUPFAM" id="SSF69287">
    <property type="entry name" value="Urease metallochaperone UreE, N-terminal domain"/>
    <property type="match status" value="1"/>
</dbReference>
<comment type="similarity">
    <text evidence="5">Belongs to the UreE family.</text>
</comment>
<dbReference type="SUPFAM" id="SSF69737">
    <property type="entry name" value="Urease metallochaperone UreE, C-terminal domain"/>
    <property type="match status" value="1"/>
</dbReference>
<dbReference type="SMART" id="SM00988">
    <property type="entry name" value="UreE_N"/>
    <property type="match status" value="1"/>
</dbReference>
<evidence type="ECO:0000256" key="4">
    <source>
        <dbReference type="ARBA" id="ARBA00023186"/>
    </source>
</evidence>
<keyword evidence="4 5" id="KW-0143">Chaperone</keyword>
<dbReference type="GO" id="GO:0006457">
    <property type="term" value="P:protein folding"/>
    <property type="evidence" value="ECO:0007669"/>
    <property type="project" value="InterPro"/>
</dbReference>
<dbReference type="Gene3D" id="2.60.260.20">
    <property type="entry name" value="Urease metallochaperone UreE, N-terminal domain"/>
    <property type="match status" value="1"/>
</dbReference>
<accession>A0A5S9QKS8</accession>
<dbReference type="InterPro" id="IPR007864">
    <property type="entry name" value="UreE_C_dom"/>
</dbReference>
<dbReference type="GO" id="GO:0016151">
    <property type="term" value="F:nickel cation binding"/>
    <property type="evidence" value="ECO:0007669"/>
    <property type="project" value="UniProtKB-UniRule"/>
</dbReference>
<evidence type="ECO:0000256" key="6">
    <source>
        <dbReference type="SAM" id="MobiDB-lite"/>
    </source>
</evidence>
<evidence type="ECO:0000313" key="9">
    <source>
        <dbReference type="Proteomes" id="UP000441399"/>
    </source>
</evidence>
<dbReference type="Pfam" id="PF05194">
    <property type="entry name" value="UreE_C"/>
    <property type="match status" value="1"/>
</dbReference>
<evidence type="ECO:0000256" key="3">
    <source>
        <dbReference type="ARBA" id="ARBA00022596"/>
    </source>
</evidence>
<evidence type="ECO:0000259" key="7">
    <source>
        <dbReference type="SMART" id="SM00988"/>
    </source>
</evidence>
<keyword evidence="2 5" id="KW-0963">Cytoplasm</keyword>
<feature type="compositionally biased region" description="Basic and acidic residues" evidence="6">
    <location>
        <begin position="159"/>
        <end position="171"/>
    </location>
</feature>
<dbReference type="GO" id="GO:0065003">
    <property type="term" value="P:protein-containing complex assembly"/>
    <property type="evidence" value="ECO:0007669"/>
    <property type="project" value="InterPro"/>
</dbReference>
<dbReference type="Proteomes" id="UP000441399">
    <property type="component" value="Unassembled WGS sequence"/>
</dbReference>
<organism evidence="8 9">
    <name type="scientific">BD1-7 clade bacterium</name>
    <dbReference type="NCBI Taxonomy" id="2029982"/>
    <lineage>
        <taxon>Bacteria</taxon>
        <taxon>Pseudomonadati</taxon>
        <taxon>Pseudomonadota</taxon>
        <taxon>Gammaproteobacteria</taxon>
        <taxon>Cellvibrionales</taxon>
        <taxon>Spongiibacteraceae</taxon>
        <taxon>BD1-7 clade</taxon>
    </lineage>
</organism>
<dbReference type="EMBL" id="CACSIO010000034">
    <property type="protein sequence ID" value="CAA0118422.1"/>
    <property type="molecule type" value="Genomic_DNA"/>
</dbReference>
<feature type="domain" description="UreE urease accessory N-terminal" evidence="7">
    <location>
        <begin position="4"/>
        <end position="68"/>
    </location>
</feature>
<reference evidence="8 9" key="1">
    <citation type="submission" date="2019-11" db="EMBL/GenBank/DDBJ databases">
        <authorList>
            <person name="Holert J."/>
        </authorList>
    </citation>
    <scope>NUCLEOTIDE SEQUENCE [LARGE SCALE GENOMIC DNA]</scope>
    <source>
        <strain evidence="8">SB11_3</strain>
    </source>
</reference>
<protein>
    <recommendedName>
        <fullName evidence="5">Urease accessory protein UreE</fullName>
    </recommendedName>
</protein>
<comment type="subcellular location">
    <subcellularLocation>
        <location evidence="1 5">Cytoplasm</location>
    </subcellularLocation>
</comment>
<dbReference type="InterPro" id="IPR004029">
    <property type="entry name" value="UreE_N"/>
</dbReference>
<dbReference type="AlphaFoldDB" id="A0A5S9QKS8"/>
<keyword evidence="3 5" id="KW-0533">Nickel</keyword>
<proteinExistence type="inferred from homology"/>
<dbReference type="GO" id="GO:0019627">
    <property type="term" value="P:urea metabolic process"/>
    <property type="evidence" value="ECO:0007669"/>
    <property type="project" value="InterPro"/>
</dbReference>
<dbReference type="InterPro" id="IPR012406">
    <property type="entry name" value="UreE"/>
</dbReference>
<name>A0A5S9QKS8_9GAMM</name>
<keyword evidence="9" id="KW-1185">Reference proteome</keyword>
<dbReference type="HAMAP" id="MF_00822">
    <property type="entry name" value="UreE"/>
    <property type="match status" value="1"/>
</dbReference>